<feature type="domain" description="DUF4382" evidence="1">
    <location>
        <begin position="15"/>
        <end position="88"/>
    </location>
</feature>
<dbReference type="InterPro" id="IPR013783">
    <property type="entry name" value="Ig-like_fold"/>
</dbReference>
<comment type="caution">
    <text evidence="2">The sequence shown here is derived from an EMBL/GenBank/DDBJ whole genome shotgun (WGS) entry which is preliminary data.</text>
</comment>
<evidence type="ECO:0000259" key="1">
    <source>
        <dbReference type="Pfam" id="PF14321"/>
    </source>
</evidence>
<dbReference type="SUPFAM" id="SSF49478">
    <property type="entry name" value="Cna protein B-type domain"/>
    <property type="match status" value="1"/>
</dbReference>
<dbReference type="Pfam" id="PF14321">
    <property type="entry name" value="DUF4382"/>
    <property type="match status" value="1"/>
</dbReference>
<dbReference type="Gene3D" id="2.60.40.10">
    <property type="entry name" value="Immunoglobulins"/>
    <property type="match status" value="1"/>
</dbReference>
<organism evidence="2">
    <name type="scientific">mine drainage metagenome</name>
    <dbReference type="NCBI Taxonomy" id="410659"/>
    <lineage>
        <taxon>unclassified sequences</taxon>
        <taxon>metagenomes</taxon>
        <taxon>ecological metagenomes</taxon>
    </lineage>
</organism>
<dbReference type="InterPro" id="IPR025491">
    <property type="entry name" value="DUF4382"/>
</dbReference>
<dbReference type="EMBL" id="CABL01000002">
    <property type="protein sequence ID" value="CBH74754.1"/>
    <property type="molecule type" value="Genomic_DNA"/>
</dbReference>
<accession>E6PE69</accession>
<name>E6PE69_9ZZZZ</name>
<reference evidence="2" key="1">
    <citation type="submission" date="2009-10" db="EMBL/GenBank/DDBJ databases">
        <title>Diversity of trophic interactions inside an arsenic-rich microbial ecosystem.</title>
        <authorList>
            <person name="Bertin P.N."/>
            <person name="Heinrich-Salmeron A."/>
            <person name="Pelletier E."/>
            <person name="Goulhen-Chollet F."/>
            <person name="Arsene-Ploetze F."/>
            <person name="Gallien S."/>
            <person name="Calteau A."/>
            <person name="Vallenet D."/>
            <person name="Casiot C."/>
            <person name="Chane-Woon-Ming B."/>
            <person name="Giloteaux L."/>
            <person name="Barakat M."/>
            <person name="Bonnefoy V."/>
            <person name="Bruneel O."/>
            <person name="Chandler M."/>
            <person name="Cleiss J."/>
            <person name="Duran R."/>
            <person name="Elbaz-Poulichet F."/>
            <person name="Fonknechten N."/>
            <person name="Lauga B."/>
            <person name="Mornico D."/>
            <person name="Ortet P."/>
            <person name="Schaeffer C."/>
            <person name="Siguier P."/>
            <person name="Alexander Thil Smith A."/>
            <person name="Van Dorsselaer A."/>
            <person name="Weissenbach J."/>
            <person name="Medigue C."/>
            <person name="Le Paslier D."/>
        </authorList>
    </citation>
    <scope>NUCLEOTIDE SEQUENCE</scope>
</reference>
<gene>
    <name evidence="2" type="ORF">CARN1_1857</name>
</gene>
<sequence>MLDTATTTISYTQNGTTYTDVPLTVPSATQGGFGNATSTDSGDGAGTAGVKVNVSLDAQAGGTYGFVLDFNAGQSIVQTGRGNFMMKPVIVATAVALSGSLSGTVLDQAGTPVVGAEVEATQNGTVVNAGITDANGNFTIDALPAGSYTLVVENSYTTQAGAQVTATGYDASVGLSITVSTSATVTAGQTTSVPTIVD</sequence>
<dbReference type="AlphaFoldDB" id="E6PE69"/>
<protein>
    <recommendedName>
        <fullName evidence="1">DUF4382 domain-containing protein</fullName>
    </recommendedName>
</protein>
<evidence type="ECO:0000313" key="2">
    <source>
        <dbReference type="EMBL" id="CBH74754.1"/>
    </source>
</evidence>
<proteinExistence type="predicted"/>
<dbReference type="Pfam" id="PF13620">
    <property type="entry name" value="CarboxypepD_reg"/>
    <property type="match status" value="1"/>
</dbReference>